<dbReference type="GO" id="GO:0015074">
    <property type="term" value="P:DNA integration"/>
    <property type="evidence" value="ECO:0007669"/>
    <property type="project" value="InterPro"/>
</dbReference>
<name>A0A2X3C1Y4_KLEPN</name>
<organism evidence="2 3">
    <name type="scientific">Klebsiella pneumoniae</name>
    <dbReference type="NCBI Taxonomy" id="573"/>
    <lineage>
        <taxon>Bacteria</taxon>
        <taxon>Pseudomonadati</taxon>
        <taxon>Pseudomonadota</taxon>
        <taxon>Gammaproteobacteria</taxon>
        <taxon>Enterobacterales</taxon>
        <taxon>Enterobacteriaceae</taxon>
        <taxon>Klebsiella/Raoultella group</taxon>
        <taxon>Klebsiella</taxon>
        <taxon>Klebsiella pneumoniae complex</taxon>
    </lineage>
</organism>
<dbReference type="AlphaFoldDB" id="A0A2X3C1Y4"/>
<evidence type="ECO:0000259" key="1">
    <source>
        <dbReference type="Pfam" id="PF00665"/>
    </source>
</evidence>
<evidence type="ECO:0000313" key="2">
    <source>
        <dbReference type="EMBL" id="SQC05864.1"/>
    </source>
</evidence>
<protein>
    <submittedName>
        <fullName evidence="2">Putative transposase</fullName>
    </submittedName>
</protein>
<dbReference type="Pfam" id="PF00665">
    <property type="entry name" value="rve"/>
    <property type="match status" value="1"/>
</dbReference>
<dbReference type="InterPro" id="IPR036397">
    <property type="entry name" value="RNaseH_sf"/>
</dbReference>
<dbReference type="PANTHER" id="PTHR35004:SF6">
    <property type="entry name" value="TRANSPOSASE"/>
    <property type="match status" value="1"/>
</dbReference>
<dbReference type="GO" id="GO:0003676">
    <property type="term" value="F:nucleic acid binding"/>
    <property type="evidence" value="ECO:0007669"/>
    <property type="project" value="InterPro"/>
</dbReference>
<dbReference type="EMBL" id="UAWN01000002">
    <property type="protein sequence ID" value="SQC05864.1"/>
    <property type="molecule type" value="Genomic_DNA"/>
</dbReference>
<dbReference type="Gene3D" id="3.30.420.10">
    <property type="entry name" value="Ribonuclease H-like superfamily/Ribonuclease H"/>
    <property type="match status" value="1"/>
</dbReference>
<gene>
    <name evidence="2" type="ORF">NCTC9128_00448</name>
</gene>
<dbReference type="InterPro" id="IPR001584">
    <property type="entry name" value="Integrase_cat-core"/>
</dbReference>
<dbReference type="PANTHER" id="PTHR35004">
    <property type="entry name" value="TRANSPOSASE RV3428C-RELATED"/>
    <property type="match status" value="1"/>
</dbReference>
<feature type="domain" description="Integrase catalytic" evidence="1">
    <location>
        <begin position="3"/>
        <end position="94"/>
    </location>
</feature>
<dbReference type="Proteomes" id="UP000251088">
    <property type="component" value="Unassembled WGS sequence"/>
</dbReference>
<accession>A0A2X3C1Y4</accession>
<dbReference type="SUPFAM" id="SSF53098">
    <property type="entry name" value="Ribonuclease H-like"/>
    <property type="match status" value="1"/>
</dbReference>
<dbReference type="InterPro" id="IPR012337">
    <property type="entry name" value="RNaseH-like_sf"/>
</dbReference>
<evidence type="ECO:0000313" key="3">
    <source>
        <dbReference type="Proteomes" id="UP000251088"/>
    </source>
</evidence>
<sequence length="99" mass="11601">MRNGKSPLHVFVAVLGFSRMLYIEFTDNMRYDTLEECHRNAFSFFGGVPREVLYDNMKTVVSQRDAYRTGQHRFNPSLWQFGKEMGFSPRLCRPLQGTD</sequence>
<proteinExistence type="predicted"/>
<reference evidence="2 3" key="1">
    <citation type="submission" date="2018-06" db="EMBL/GenBank/DDBJ databases">
        <authorList>
            <consortium name="Pathogen Informatics"/>
            <person name="Doyle S."/>
        </authorList>
    </citation>
    <scope>NUCLEOTIDE SEQUENCE [LARGE SCALE GENOMIC DNA]</scope>
    <source>
        <strain evidence="2 3">NCTC9128</strain>
    </source>
</reference>